<dbReference type="AlphaFoldDB" id="A0A369LJC4"/>
<gene>
    <name evidence="1" type="ORF">C1881_03265</name>
</gene>
<dbReference type="EMBL" id="PPTO01000004">
    <property type="protein sequence ID" value="RDB59723.1"/>
    <property type="molecule type" value="Genomic_DNA"/>
</dbReference>
<dbReference type="RefSeq" id="WP_114615115.1">
    <property type="nucleotide sequence ID" value="NZ_PPTO01000004.1"/>
</dbReference>
<comment type="caution">
    <text evidence="1">The sequence shown here is derived from an EMBL/GenBank/DDBJ whole genome shotgun (WGS) entry which is preliminary data.</text>
</comment>
<reference evidence="1 2" key="1">
    <citation type="journal article" date="2018" name="Elife">
        <title>Discovery and characterization of a prevalent human gut bacterial enzyme sufficient for the inactivation of a family of plant toxins.</title>
        <authorList>
            <person name="Koppel N."/>
            <person name="Bisanz J.E."/>
            <person name="Pandelia M.E."/>
            <person name="Turnbaugh P.J."/>
            <person name="Balskus E.P."/>
        </authorList>
    </citation>
    <scope>NUCLEOTIDE SEQUENCE [LARGE SCALE GENOMIC DNA]</scope>
    <source>
        <strain evidence="1 2">OB21 GAM31</strain>
    </source>
</reference>
<sequence>MDIGWQQEVNIADSPIETGYCSTFSVRVASSVGASLPRAAPALFGRMRPHLRLCFAPLLLASPTHVALSISRPIAEFEHVFSFASGFIRADLHKHDTVQSSNNNHKILWSVCAIIETSKPGFSQGKTQAMLSLGRDEGPDNARVWGI</sequence>
<name>A0A369LJC4_9ACTN</name>
<organism evidence="1 2">
    <name type="scientific">Slackia isoflavoniconvertens</name>
    <dbReference type="NCBI Taxonomy" id="572010"/>
    <lineage>
        <taxon>Bacteria</taxon>
        <taxon>Bacillati</taxon>
        <taxon>Actinomycetota</taxon>
        <taxon>Coriobacteriia</taxon>
        <taxon>Eggerthellales</taxon>
        <taxon>Eggerthellaceae</taxon>
        <taxon>Slackia</taxon>
    </lineage>
</organism>
<proteinExistence type="predicted"/>
<dbReference type="Proteomes" id="UP000253975">
    <property type="component" value="Unassembled WGS sequence"/>
</dbReference>
<accession>A0A369LJC4</accession>
<evidence type="ECO:0000313" key="2">
    <source>
        <dbReference type="Proteomes" id="UP000253975"/>
    </source>
</evidence>
<evidence type="ECO:0000313" key="1">
    <source>
        <dbReference type="EMBL" id="RDB59723.1"/>
    </source>
</evidence>
<protein>
    <submittedName>
        <fullName evidence="1">Uncharacterized protein</fullName>
    </submittedName>
</protein>